<sequence length="510" mass="58559">MLSLFGLVALPIGFGTFSYCVSHYRFKEHFHTTLSMLFSSFFYSFLFNPESDQKQISNQVLDLGYLWIPNTKNGTLWLSVFHYCYVYMFIASFIKIVIFIKRLYISNYVSKIFVYLPAAIFSTFNLVSLVFVVVTRVLFVGQFPKNWIPFAIFSPIAMFCFFGCFQSLFVFESTFHAIIGVGKKKRKKKNNEQNDEIEYLQEQSLKPIKNSARRLSKAKARNLITQNRPNDSNCEWKELKIIQISDPHIGPFMSIKKFYNICKRTVERNPDLVFITGDVLTFETMNRKGVDGLSYALSPFQKMKGKVFACIGSTDYYYFEEIKEAFLKNDIIYLKNEESFVNLDHCKIQVVGIDNITGNAVTNVCKDLKPNANSDLRIIMLHDPKEFTHIPVNDNSLVLSGKTHGGIFGLNFLGIHSALSELATLTQNFYEKGSNLLYIHRGTGFHGWPMRTGSSGEQSMMHLHLLVNQNKTFNNVSYRSEFFSNNSFQESESLLSNQTHSSHFSSLSDN</sequence>
<dbReference type="PANTHER" id="PTHR31302:SF21">
    <property type="entry name" value="CALCINEURIN-LIKE PHOSPHOESTERASE DOMAIN-CONTAINING PROTEIN"/>
    <property type="match status" value="1"/>
</dbReference>
<dbReference type="PANTHER" id="PTHR31302">
    <property type="entry name" value="TRANSMEMBRANE PROTEIN WITH METALLOPHOSPHOESTERASE DOMAIN-RELATED"/>
    <property type="match status" value="1"/>
</dbReference>
<organism evidence="3 4">
    <name type="scientific">Anaeramoeba flamelloides</name>
    <dbReference type="NCBI Taxonomy" id="1746091"/>
    <lineage>
        <taxon>Eukaryota</taxon>
        <taxon>Metamonada</taxon>
        <taxon>Anaeramoebidae</taxon>
        <taxon>Anaeramoeba</taxon>
    </lineage>
</organism>
<comment type="caution">
    <text evidence="3">The sequence shown here is derived from an EMBL/GenBank/DDBJ whole genome shotgun (WGS) entry which is preliminary data.</text>
</comment>
<dbReference type="SUPFAM" id="SSF56300">
    <property type="entry name" value="Metallo-dependent phosphatases"/>
    <property type="match status" value="1"/>
</dbReference>
<accession>A0ABQ8X1I4</accession>
<evidence type="ECO:0000259" key="2">
    <source>
        <dbReference type="Pfam" id="PF00149"/>
    </source>
</evidence>
<keyword evidence="4" id="KW-1185">Reference proteome</keyword>
<gene>
    <name evidence="3" type="ORF">M0813_10728</name>
</gene>
<keyword evidence="1" id="KW-1133">Transmembrane helix</keyword>
<name>A0ABQ8X1I4_9EUKA</name>
<feature type="transmembrane region" description="Helical" evidence="1">
    <location>
        <begin position="112"/>
        <end position="139"/>
    </location>
</feature>
<dbReference type="Proteomes" id="UP001150062">
    <property type="component" value="Unassembled WGS sequence"/>
</dbReference>
<reference evidence="3" key="1">
    <citation type="submission" date="2022-08" db="EMBL/GenBank/DDBJ databases">
        <title>Novel sulfate-reducing endosymbionts in the free-living metamonad Anaeramoeba.</title>
        <authorList>
            <person name="Jerlstrom-Hultqvist J."/>
            <person name="Cepicka I."/>
            <person name="Gallot-Lavallee L."/>
            <person name="Salas-Leiva D."/>
            <person name="Curtis B.A."/>
            <person name="Zahonova K."/>
            <person name="Pipaliya S."/>
            <person name="Dacks J."/>
            <person name="Roger A.J."/>
        </authorList>
    </citation>
    <scope>NUCLEOTIDE SEQUENCE</scope>
    <source>
        <strain evidence="3">Schooner1</strain>
    </source>
</reference>
<dbReference type="EMBL" id="JAOAOG010000342">
    <property type="protein sequence ID" value="KAJ6226510.1"/>
    <property type="molecule type" value="Genomic_DNA"/>
</dbReference>
<evidence type="ECO:0000313" key="3">
    <source>
        <dbReference type="EMBL" id="KAJ6226510.1"/>
    </source>
</evidence>
<evidence type="ECO:0000256" key="1">
    <source>
        <dbReference type="SAM" id="Phobius"/>
    </source>
</evidence>
<dbReference type="InterPro" id="IPR004843">
    <property type="entry name" value="Calcineurin-like_PHP"/>
</dbReference>
<dbReference type="InterPro" id="IPR051158">
    <property type="entry name" value="Metallophosphoesterase_sf"/>
</dbReference>
<dbReference type="Gene3D" id="3.60.21.10">
    <property type="match status" value="1"/>
</dbReference>
<keyword evidence="1" id="KW-0812">Transmembrane</keyword>
<protein>
    <recommendedName>
        <fullName evidence="2">Calcineurin-like phosphoesterase domain-containing protein</fullName>
    </recommendedName>
</protein>
<proteinExistence type="predicted"/>
<dbReference type="Pfam" id="PF00149">
    <property type="entry name" value="Metallophos"/>
    <property type="match status" value="1"/>
</dbReference>
<evidence type="ECO:0000313" key="4">
    <source>
        <dbReference type="Proteomes" id="UP001150062"/>
    </source>
</evidence>
<keyword evidence="1" id="KW-0472">Membrane</keyword>
<feature type="transmembrane region" description="Helical" evidence="1">
    <location>
        <begin position="151"/>
        <end position="179"/>
    </location>
</feature>
<feature type="domain" description="Calcineurin-like phosphoesterase" evidence="2">
    <location>
        <begin position="239"/>
        <end position="358"/>
    </location>
</feature>
<dbReference type="InterPro" id="IPR029052">
    <property type="entry name" value="Metallo-depent_PP-like"/>
</dbReference>
<feature type="transmembrane region" description="Helical" evidence="1">
    <location>
        <begin position="80"/>
        <end position="100"/>
    </location>
</feature>